<evidence type="ECO:0000256" key="2">
    <source>
        <dbReference type="ARBA" id="ARBA00022490"/>
    </source>
</evidence>
<comment type="caution">
    <text evidence="5">The sequence shown here is derived from an EMBL/GenBank/DDBJ whole genome shotgun (WGS) entry which is preliminary data.</text>
</comment>
<dbReference type="InterPro" id="IPR036291">
    <property type="entry name" value="NAD(P)-bd_dom_sf"/>
</dbReference>
<name>A0ABV7WX22_9GAMM</name>
<dbReference type="Proteomes" id="UP001595710">
    <property type="component" value="Unassembled WGS sequence"/>
</dbReference>
<accession>A0ABV7WX22</accession>
<dbReference type="InterPro" id="IPR051721">
    <property type="entry name" value="Biopterin_syn/organic_redct"/>
</dbReference>
<evidence type="ECO:0000256" key="3">
    <source>
        <dbReference type="ARBA" id="ARBA00022857"/>
    </source>
</evidence>
<gene>
    <name evidence="5" type="ORF">ACFOND_12340</name>
</gene>
<dbReference type="EMBL" id="JBHRYN010000012">
    <property type="protein sequence ID" value="MFC3702430.1"/>
    <property type="molecule type" value="Genomic_DNA"/>
</dbReference>
<reference evidence="6" key="1">
    <citation type="journal article" date="2019" name="Int. J. Syst. Evol. Microbiol.">
        <title>The Global Catalogue of Microorganisms (GCM) 10K type strain sequencing project: providing services to taxonomists for standard genome sequencing and annotation.</title>
        <authorList>
            <consortium name="The Broad Institute Genomics Platform"/>
            <consortium name="The Broad Institute Genome Sequencing Center for Infectious Disease"/>
            <person name="Wu L."/>
            <person name="Ma J."/>
        </authorList>
    </citation>
    <scope>NUCLEOTIDE SEQUENCE [LARGE SCALE GENOMIC DNA]</scope>
    <source>
        <strain evidence="6">CECT 8288</strain>
    </source>
</reference>
<dbReference type="RefSeq" id="WP_290281231.1">
    <property type="nucleotide sequence ID" value="NZ_JAUFQI010000001.1"/>
</dbReference>
<keyword evidence="3" id="KW-0521">NADP</keyword>
<dbReference type="Pfam" id="PF00106">
    <property type="entry name" value="adh_short"/>
    <property type="match status" value="1"/>
</dbReference>
<dbReference type="InterPro" id="IPR020904">
    <property type="entry name" value="Sc_DH/Rdtase_CS"/>
</dbReference>
<evidence type="ECO:0000256" key="4">
    <source>
        <dbReference type="ARBA" id="ARBA00023002"/>
    </source>
</evidence>
<sequence length="237" mass="25803">MKKLLLLVGGSAGLGEALYSHYKNLDYDIVEFSRSGQQPEHVFLDMSRKETAIDTIDLQFAQLAKQPWQEIVLIINAAQIGPIGELAMSEPKQWWQNIEVNLTLPISIMGRFQTHFQAVEAPKNIAFVSSGAATSVIEGWSLYSATKAGVEHFIRVVAQEQSSKSNPITPVILNPGIMDTQMQATIRSSSEAQFSNVDWFKQAHETGQLASPATVAGNIAAVLSGKLEAGQVYDVSG</sequence>
<comment type="subcellular location">
    <subcellularLocation>
        <location evidence="1">Cytoplasm</location>
    </subcellularLocation>
</comment>
<keyword evidence="6" id="KW-1185">Reference proteome</keyword>
<dbReference type="PROSITE" id="PS00061">
    <property type="entry name" value="ADH_SHORT"/>
    <property type="match status" value="1"/>
</dbReference>
<dbReference type="PANTHER" id="PTHR44085">
    <property type="entry name" value="SEPIAPTERIN REDUCTASE"/>
    <property type="match status" value="1"/>
</dbReference>
<organism evidence="5 6">
    <name type="scientific">Reinekea marina</name>
    <dbReference type="NCBI Taxonomy" id="1310421"/>
    <lineage>
        <taxon>Bacteria</taxon>
        <taxon>Pseudomonadati</taxon>
        <taxon>Pseudomonadota</taxon>
        <taxon>Gammaproteobacteria</taxon>
        <taxon>Oceanospirillales</taxon>
        <taxon>Saccharospirillaceae</taxon>
        <taxon>Reinekea</taxon>
    </lineage>
</organism>
<dbReference type="SUPFAM" id="SSF51735">
    <property type="entry name" value="NAD(P)-binding Rossmann-fold domains"/>
    <property type="match status" value="1"/>
</dbReference>
<protein>
    <submittedName>
        <fullName evidence="5">SDR family NAD(P)-dependent oxidoreductase</fullName>
    </submittedName>
</protein>
<dbReference type="PANTHER" id="PTHR44085:SF2">
    <property type="entry name" value="SEPIAPTERIN REDUCTASE"/>
    <property type="match status" value="1"/>
</dbReference>
<evidence type="ECO:0000313" key="6">
    <source>
        <dbReference type="Proteomes" id="UP001595710"/>
    </source>
</evidence>
<dbReference type="InterPro" id="IPR002347">
    <property type="entry name" value="SDR_fam"/>
</dbReference>
<evidence type="ECO:0000256" key="1">
    <source>
        <dbReference type="ARBA" id="ARBA00004496"/>
    </source>
</evidence>
<keyword evidence="2" id="KW-0963">Cytoplasm</keyword>
<dbReference type="PRINTS" id="PR00081">
    <property type="entry name" value="GDHRDH"/>
</dbReference>
<evidence type="ECO:0000313" key="5">
    <source>
        <dbReference type="EMBL" id="MFC3702430.1"/>
    </source>
</evidence>
<dbReference type="Gene3D" id="3.40.50.720">
    <property type="entry name" value="NAD(P)-binding Rossmann-like Domain"/>
    <property type="match status" value="1"/>
</dbReference>
<keyword evidence="4" id="KW-0560">Oxidoreductase</keyword>
<proteinExistence type="predicted"/>